<dbReference type="RefSeq" id="WP_027839572.1">
    <property type="nucleotide sequence ID" value="NZ_BMHN01000001.1"/>
</dbReference>
<organism evidence="2 3">
    <name type="scientific">Pyruvatibacter mobilis</name>
    <dbReference type="NCBI Taxonomy" id="1712261"/>
    <lineage>
        <taxon>Bacteria</taxon>
        <taxon>Pseudomonadati</taxon>
        <taxon>Pseudomonadota</taxon>
        <taxon>Alphaproteobacteria</taxon>
        <taxon>Hyphomicrobiales</taxon>
        <taxon>Parvibaculaceae</taxon>
        <taxon>Pyruvatibacter</taxon>
    </lineage>
</organism>
<dbReference type="GeneID" id="300656248"/>
<dbReference type="InterPro" id="IPR037523">
    <property type="entry name" value="VOC_core"/>
</dbReference>
<name>A0A845Q6Z1_9HYPH</name>
<dbReference type="AlphaFoldDB" id="A0A845Q6Z1"/>
<dbReference type="InterPro" id="IPR004360">
    <property type="entry name" value="Glyas_Fos-R_dOase_dom"/>
</dbReference>
<reference evidence="2 3" key="1">
    <citation type="journal article" date="2016" name="Int. J. Syst. Evol. Microbiol.">
        <title>Pyruvatibacter mobilis gen. nov., sp. nov., a marine bacterium from the culture broth of Picochlorum sp. 122.</title>
        <authorList>
            <person name="Wang G."/>
            <person name="Tang M."/>
            <person name="Wu H."/>
            <person name="Dai S."/>
            <person name="Li T."/>
            <person name="Chen C."/>
            <person name="He H."/>
            <person name="Fan J."/>
            <person name="Xiang W."/>
            <person name="Li X."/>
        </authorList>
    </citation>
    <scope>NUCLEOTIDE SEQUENCE [LARGE SCALE GENOMIC DNA]</scope>
    <source>
        <strain evidence="2 3">GYP-11</strain>
    </source>
</reference>
<dbReference type="Gene3D" id="3.10.180.10">
    <property type="entry name" value="2,3-Dihydroxybiphenyl 1,2-Dioxygenase, domain 1"/>
    <property type="match status" value="1"/>
</dbReference>
<protein>
    <submittedName>
        <fullName evidence="2">VOC family protein</fullName>
    </submittedName>
</protein>
<dbReference type="EMBL" id="WXYQ01000001">
    <property type="protein sequence ID" value="NBG94192.1"/>
    <property type="molecule type" value="Genomic_DNA"/>
</dbReference>
<dbReference type="SUPFAM" id="SSF54593">
    <property type="entry name" value="Glyoxalase/Bleomycin resistance protein/Dihydroxybiphenyl dioxygenase"/>
    <property type="match status" value="1"/>
</dbReference>
<sequence length="122" mass="12972">MLGYTCVGTNDLPKALSYYEALMADLGPKMVMEDEGRMRIYSNGQGGMLMVTKPADGQPATVGNGCMIALPAGSREGVDALYKKAMELGSADEGGPGERMPGFYGAYFRDLDGNKICAFHMG</sequence>
<evidence type="ECO:0000313" key="3">
    <source>
        <dbReference type="Proteomes" id="UP000470384"/>
    </source>
</evidence>
<accession>A0A845Q6Z1</accession>
<dbReference type="Proteomes" id="UP000470384">
    <property type="component" value="Unassembled WGS sequence"/>
</dbReference>
<gene>
    <name evidence="2" type="ORF">GTQ45_00435</name>
</gene>
<dbReference type="CDD" id="cd07262">
    <property type="entry name" value="VOC_like"/>
    <property type="match status" value="1"/>
</dbReference>
<dbReference type="PROSITE" id="PS51819">
    <property type="entry name" value="VOC"/>
    <property type="match status" value="1"/>
</dbReference>
<dbReference type="Pfam" id="PF00903">
    <property type="entry name" value="Glyoxalase"/>
    <property type="match status" value="1"/>
</dbReference>
<comment type="caution">
    <text evidence="2">The sequence shown here is derived from an EMBL/GenBank/DDBJ whole genome shotgun (WGS) entry which is preliminary data.</text>
</comment>
<dbReference type="InterPro" id="IPR029068">
    <property type="entry name" value="Glyas_Bleomycin-R_OHBP_Dase"/>
</dbReference>
<keyword evidence="3" id="KW-1185">Reference proteome</keyword>
<dbReference type="OrthoDB" id="9807407at2"/>
<dbReference type="PANTHER" id="PTHR35006">
    <property type="entry name" value="GLYOXALASE FAMILY PROTEIN (AFU_ORTHOLOGUE AFUA_5G14830)"/>
    <property type="match status" value="1"/>
</dbReference>
<evidence type="ECO:0000259" key="1">
    <source>
        <dbReference type="PROSITE" id="PS51819"/>
    </source>
</evidence>
<evidence type="ECO:0000313" key="2">
    <source>
        <dbReference type="EMBL" id="NBG94192.1"/>
    </source>
</evidence>
<proteinExistence type="predicted"/>
<dbReference type="PANTHER" id="PTHR35006:SF1">
    <property type="entry name" value="BLL2941 PROTEIN"/>
    <property type="match status" value="1"/>
</dbReference>
<feature type="domain" description="VOC" evidence="1">
    <location>
        <begin position="1"/>
        <end position="121"/>
    </location>
</feature>